<accession>A0A9W5P023</accession>
<comment type="caution">
    <text evidence="1">The sequence shown here is derived from an EMBL/GenBank/DDBJ whole genome shotgun (WGS) entry which is preliminary data.</text>
</comment>
<evidence type="ECO:0000313" key="2">
    <source>
        <dbReference type="Proteomes" id="UP000006967"/>
    </source>
</evidence>
<dbReference type="EMBL" id="AHFG01000071">
    <property type="protein sequence ID" value="EJR66772.1"/>
    <property type="molecule type" value="Genomic_DNA"/>
</dbReference>
<dbReference type="Proteomes" id="UP000006967">
    <property type="component" value="Unassembled WGS sequence"/>
</dbReference>
<dbReference type="AlphaFoldDB" id="A0A9W5P023"/>
<sequence>MVFNTALVIEVIDLKVLEIISAIWKSGGNIYLDPSDNRIGIKRQHLIPTEVMQLAEQSFSEIDAWFQSWKDASAEQVTIRKIFYEFCGWQHNQPLHEWLLADTDSLQLFYDWTIVLAKKGWTDIYEDYRPFKNEESDAMARKIYERAVLYARTGGCG</sequence>
<reference evidence="1 2" key="1">
    <citation type="submission" date="2012-04" db="EMBL/GenBank/DDBJ databases">
        <title>The Genome Sequence of Bacillus cereus VD154.</title>
        <authorList>
            <consortium name="The Broad Institute Genome Sequencing Platform"/>
            <consortium name="The Broad Institute Genome Sequencing Center for Infectious Disease"/>
            <person name="Feldgarden M."/>
            <person name="Van der Auwera G.A."/>
            <person name="Mahillon J."/>
            <person name="Duprez V."/>
            <person name="Timmery S."/>
            <person name="Mattelet C."/>
            <person name="Dierick K."/>
            <person name="Sun M."/>
            <person name="Yu Z."/>
            <person name="Zhu L."/>
            <person name="Hu X."/>
            <person name="Shank E.B."/>
            <person name="Swiecicka I."/>
            <person name="Hansen B.M."/>
            <person name="Andrup L."/>
            <person name="Young S.K."/>
            <person name="Zeng Q."/>
            <person name="Gargeya S."/>
            <person name="Fitzgerald M."/>
            <person name="Haas B."/>
            <person name="Abouelleil A."/>
            <person name="Alvarado L."/>
            <person name="Arachchi H.M."/>
            <person name="Berlin A."/>
            <person name="Chapman S.B."/>
            <person name="Goldberg J."/>
            <person name="Griggs A."/>
            <person name="Gujja S."/>
            <person name="Hansen M."/>
            <person name="Howarth C."/>
            <person name="Imamovic A."/>
            <person name="Larimer J."/>
            <person name="McCowen C."/>
            <person name="Montmayeur A."/>
            <person name="Murphy C."/>
            <person name="Neiman D."/>
            <person name="Pearson M."/>
            <person name="Priest M."/>
            <person name="Roberts A."/>
            <person name="Saif S."/>
            <person name="Shea T."/>
            <person name="Sisk P."/>
            <person name="Sykes S."/>
            <person name="Wortman J."/>
            <person name="Nusbaum C."/>
            <person name="Birren B."/>
        </authorList>
    </citation>
    <scope>NUCLEOTIDE SEQUENCE [LARGE SCALE GENOMIC DNA]</scope>
    <source>
        <strain evidence="1 2">VD154</strain>
    </source>
</reference>
<dbReference type="RefSeq" id="WP_000231739.1">
    <property type="nucleotide sequence ID" value="NZ_JH791883.1"/>
</dbReference>
<name>A0A9W5P023_BACCE</name>
<proteinExistence type="predicted"/>
<evidence type="ECO:0000313" key="1">
    <source>
        <dbReference type="EMBL" id="EJR66772.1"/>
    </source>
</evidence>
<protein>
    <submittedName>
        <fullName evidence="1">Uncharacterized protein</fullName>
    </submittedName>
</protein>
<organism evidence="1 2">
    <name type="scientific">Bacillus cereus VD154</name>
    <dbReference type="NCBI Taxonomy" id="1053238"/>
    <lineage>
        <taxon>Bacteria</taxon>
        <taxon>Bacillati</taxon>
        <taxon>Bacillota</taxon>
        <taxon>Bacilli</taxon>
        <taxon>Bacillales</taxon>
        <taxon>Bacillaceae</taxon>
        <taxon>Bacillus</taxon>
        <taxon>Bacillus cereus group</taxon>
    </lineage>
</organism>
<gene>
    <name evidence="1" type="ORF">IK5_05327</name>
</gene>